<evidence type="ECO:0000313" key="1">
    <source>
        <dbReference type="EMBL" id="KAK7053816.1"/>
    </source>
</evidence>
<keyword evidence="2" id="KW-1185">Reference proteome</keyword>
<organism evidence="1 2">
    <name type="scientific">Favolaschia claudopus</name>
    <dbReference type="NCBI Taxonomy" id="2862362"/>
    <lineage>
        <taxon>Eukaryota</taxon>
        <taxon>Fungi</taxon>
        <taxon>Dikarya</taxon>
        <taxon>Basidiomycota</taxon>
        <taxon>Agaricomycotina</taxon>
        <taxon>Agaricomycetes</taxon>
        <taxon>Agaricomycetidae</taxon>
        <taxon>Agaricales</taxon>
        <taxon>Marasmiineae</taxon>
        <taxon>Mycenaceae</taxon>
        <taxon>Favolaschia</taxon>
    </lineage>
</organism>
<dbReference type="Proteomes" id="UP001362999">
    <property type="component" value="Unassembled WGS sequence"/>
</dbReference>
<proteinExistence type="predicted"/>
<sequence>MPRAVTRHEAPKVVPRVKGQLAPNLPWSEQHESRDKDFQAQDQHFMASSQIHCIEAWEEFRIDRLGTTTEQLEPLFKNQLGLRAVILSSFPVVNLQNFSLGFFSIPAESSNERARCSLTLRAVGVVNRHVMEFSNSNLKLMILFRRLPNQDFQSSCQMATISSRVFGGLGKPRINLSKVFFSPTIVGIQDETESPHLRAWQKRY</sequence>
<name>A0AAW0DRV3_9AGAR</name>
<protein>
    <submittedName>
        <fullName evidence="1">Uncharacterized protein</fullName>
    </submittedName>
</protein>
<dbReference type="EMBL" id="JAWWNJ010000006">
    <property type="protein sequence ID" value="KAK7053816.1"/>
    <property type="molecule type" value="Genomic_DNA"/>
</dbReference>
<gene>
    <name evidence="1" type="ORF">R3P38DRAFT_2761540</name>
</gene>
<dbReference type="AlphaFoldDB" id="A0AAW0DRV3"/>
<accession>A0AAW0DRV3</accession>
<evidence type="ECO:0000313" key="2">
    <source>
        <dbReference type="Proteomes" id="UP001362999"/>
    </source>
</evidence>
<comment type="caution">
    <text evidence="1">The sequence shown here is derived from an EMBL/GenBank/DDBJ whole genome shotgun (WGS) entry which is preliminary data.</text>
</comment>
<reference evidence="1 2" key="1">
    <citation type="journal article" date="2024" name="J Genomics">
        <title>Draft genome sequencing and assembly of Favolaschia claudopus CIRM-BRFM 2984 isolated from oak limbs.</title>
        <authorList>
            <person name="Navarro D."/>
            <person name="Drula E."/>
            <person name="Chaduli D."/>
            <person name="Cazenave R."/>
            <person name="Ahrendt S."/>
            <person name="Wang J."/>
            <person name="Lipzen A."/>
            <person name="Daum C."/>
            <person name="Barry K."/>
            <person name="Grigoriev I.V."/>
            <person name="Favel A."/>
            <person name="Rosso M.N."/>
            <person name="Martin F."/>
        </authorList>
    </citation>
    <scope>NUCLEOTIDE SEQUENCE [LARGE SCALE GENOMIC DNA]</scope>
    <source>
        <strain evidence="1 2">CIRM-BRFM 2984</strain>
    </source>
</reference>